<dbReference type="SUPFAM" id="SSF53218">
    <property type="entry name" value="Molybdenum cofactor biosynthesis proteins"/>
    <property type="match status" value="1"/>
</dbReference>
<dbReference type="Pfam" id="PF00994">
    <property type="entry name" value="MoCF_biosynth"/>
    <property type="match status" value="1"/>
</dbReference>
<dbReference type="KEGG" id="mrtj:KHC33_14350"/>
<dbReference type="GO" id="GO:0005829">
    <property type="term" value="C:cytosol"/>
    <property type="evidence" value="ECO:0007669"/>
    <property type="project" value="TreeGrafter"/>
</dbReference>
<dbReference type="Gene3D" id="2.170.190.11">
    <property type="entry name" value="Molybdopterin biosynthesis moea protein, domain 3"/>
    <property type="match status" value="1"/>
</dbReference>
<keyword evidence="4" id="KW-1185">Reference proteome</keyword>
<reference evidence="3 4" key="1">
    <citation type="submission" date="2021-05" db="EMBL/GenBank/DDBJ databases">
        <title>A novel Methanospirillum isolate from a pyrite-forming mixed culture.</title>
        <authorList>
            <person name="Bunk B."/>
            <person name="Sproer C."/>
            <person name="Spring S."/>
            <person name="Pester M."/>
        </authorList>
    </citation>
    <scope>NUCLEOTIDE SEQUENCE [LARGE SCALE GENOMIC DNA]</scope>
    <source>
        <strain evidence="3 4">J.3.6.1-F.2.7.3</strain>
    </source>
</reference>
<dbReference type="GO" id="GO:0006777">
    <property type="term" value="P:Mo-molybdopterin cofactor biosynthetic process"/>
    <property type="evidence" value="ECO:0007669"/>
    <property type="project" value="TreeGrafter"/>
</dbReference>
<gene>
    <name evidence="3" type="ORF">KHC33_14350</name>
</gene>
<dbReference type="GO" id="GO:0061599">
    <property type="term" value="F:molybdopterin molybdotransferase activity"/>
    <property type="evidence" value="ECO:0007669"/>
    <property type="project" value="TreeGrafter"/>
</dbReference>
<accession>A0A8E7AY84</accession>
<evidence type="ECO:0000256" key="1">
    <source>
        <dbReference type="SAM" id="Phobius"/>
    </source>
</evidence>
<dbReference type="SMART" id="SM00852">
    <property type="entry name" value="MoCF_biosynth"/>
    <property type="match status" value="1"/>
</dbReference>
<evidence type="ECO:0000259" key="2">
    <source>
        <dbReference type="SMART" id="SM00852"/>
    </source>
</evidence>
<feature type="domain" description="MoaB/Mog" evidence="2">
    <location>
        <begin position="134"/>
        <end position="271"/>
    </location>
</feature>
<dbReference type="Gene3D" id="3.90.105.10">
    <property type="entry name" value="Molybdopterin biosynthesis moea protein, domain 2"/>
    <property type="match status" value="1"/>
</dbReference>
<organism evidence="3 4">
    <name type="scientific">Methanospirillum purgamenti</name>
    <dbReference type="NCBI Taxonomy" id="2834276"/>
    <lineage>
        <taxon>Archaea</taxon>
        <taxon>Methanobacteriati</taxon>
        <taxon>Methanobacteriota</taxon>
        <taxon>Stenosarchaea group</taxon>
        <taxon>Methanomicrobia</taxon>
        <taxon>Methanomicrobiales</taxon>
        <taxon>Methanospirillaceae</taxon>
        <taxon>Methanospirillum</taxon>
    </lineage>
</organism>
<dbReference type="InterPro" id="IPR001453">
    <property type="entry name" value="MoaB/Mog_dom"/>
</dbReference>
<evidence type="ECO:0000313" key="4">
    <source>
        <dbReference type="Proteomes" id="UP000680656"/>
    </source>
</evidence>
<evidence type="ECO:0000313" key="3">
    <source>
        <dbReference type="EMBL" id="QVV88489.1"/>
    </source>
</evidence>
<keyword evidence="1" id="KW-0812">Transmembrane</keyword>
<name>A0A8E7AY84_9EURY</name>
<dbReference type="InterPro" id="IPR038987">
    <property type="entry name" value="MoeA-like"/>
</dbReference>
<dbReference type="InterPro" id="IPR036135">
    <property type="entry name" value="MoeA_linker/N_sf"/>
</dbReference>
<keyword evidence="3" id="KW-0808">Transferase</keyword>
<dbReference type="InterPro" id="IPR036425">
    <property type="entry name" value="MoaB/Mog-like_dom_sf"/>
</dbReference>
<keyword evidence="1" id="KW-0472">Membrane</keyword>
<proteinExistence type="predicted"/>
<dbReference type="Gene3D" id="3.40.980.10">
    <property type="entry name" value="MoaB/Mog-like domain"/>
    <property type="match status" value="1"/>
</dbReference>
<keyword evidence="1" id="KW-1133">Transmembrane helix</keyword>
<protein>
    <submittedName>
        <fullName evidence="3">Molybdopterin molybdotransferase MoeA</fullName>
    </submittedName>
</protein>
<dbReference type="InterPro" id="IPR036688">
    <property type="entry name" value="MoeA_C_domain_IV_sf"/>
</dbReference>
<dbReference type="Pfam" id="PF03454">
    <property type="entry name" value="MoeA_C"/>
    <property type="match status" value="1"/>
</dbReference>
<dbReference type="PANTHER" id="PTHR10192">
    <property type="entry name" value="MOLYBDOPTERIN BIOSYNTHESIS PROTEIN"/>
    <property type="match status" value="1"/>
</dbReference>
<dbReference type="GeneID" id="65098388"/>
<feature type="transmembrane region" description="Helical" evidence="1">
    <location>
        <begin position="242"/>
        <end position="269"/>
    </location>
</feature>
<dbReference type="SUPFAM" id="SSF63882">
    <property type="entry name" value="MoeA N-terminal region -like"/>
    <property type="match status" value="1"/>
</dbReference>
<dbReference type="SUPFAM" id="SSF63867">
    <property type="entry name" value="MoeA C-terminal domain-like"/>
    <property type="match status" value="1"/>
</dbReference>
<dbReference type="Gene3D" id="2.40.340.10">
    <property type="entry name" value="MoeA, C-terminal, domain IV"/>
    <property type="match status" value="1"/>
</dbReference>
<dbReference type="PANTHER" id="PTHR10192:SF5">
    <property type="entry name" value="GEPHYRIN"/>
    <property type="match status" value="1"/>
</dbReference>
<dbReference type="CDD" id="cd00887">
    <property type="entry name" value="MoeA"/>
    <property type="match status" value="1"/>
</dbReference>
<dbReference type="InterPro" id="IPR005111">
    <property type="entry name" value="MoeA_C_domain_IV"/>
</dbReference>
<dbReference type="RefSeq" id="WP_214419298.1">
    <property type="nucleotide sequence ID" value="NZ_CP075546.1"/>
</dbReference>
<dbReference type="EMBL" id="CP075546">
    <property type="protein sequence ID" value="QVV88489.1"/>
    <property type="molecule type" value="Genomic_DNA"/>
</dbReference>
<dbReference type="AlphaFoldDB" id="A0A8E7AY84"/>
<dbReference type="Proteomes" id="UP000680656">
    <property type="component" value="Chromosome"/>
</dbReference>
<sequence length="350" mass="38891">MGDMFVCGEPEMDVLSVTNPEEQVLKKIRNDPTNVPLSEALQIVRTIAHKTGSETVLIDESEGRILSEPIHTSSDLPCFTCPIEPGKQIPRNNDDFKKNELIFPEGWMIRTQDIPILASLGKIRIKVRKKPVIGIISTGKELVPAESIPKPGEVREVNSHLIATFCRRQGAIPMQYGIVHDDFQELENLLMEASDECDAIIVSGGSNRDQNDITAQVVRSLGKVYTEGISFAPDKRTTIGKIGMVLVIGLPGHPSATFMVLTLVVVHLLRAMKGAPCQRFYKKEARLSDHLCSNPQSDRYIRVRLIGDMASPVFGKSGLIHMLYHSDGMVRVPAGHQGYREGEWIEVMTW</sequence>